<gene>
    <name evidence="9" type="ORF">CKAN_00138900</name>
</gene>
<feature type="region of interest" description="Disordered" evidence="7">
    <location>
        <begin position="1"/>
        <end position="26"/>
    </location>
</feature>
<dbReference type="FunFam" id="4.10.280.10:FF:000066">
    <property type="entry name" value="BHLH transcription factor"/>
    <property type="match status" value="1"/>
</dbReference>
<evidence type="ECO:0000256" key="2">
    <source>
        <dbReference type="ARBA" id="ARBA00022473"/>
    </source>
</evidence>
<dbReference type="STRING" id="337451.A0A3S3NQB7"/>
<keyword evidence="10" id="KW-1185">Reference proteome</keyword>
<keyword evidence="5" id="KW-0804">Transcription</keyword>
<dbReference type="GO" id="GO:0046983">
    <property type="term" value="F:protein dimerization activity"/>
    <property type="evidence" value="ECO:0007669"/>
    <property type="project" value="InterPro"/>
</dbReference>
<evidence type="ECO:0000256" key="4">
    <source>
        <dbReference type="ARBA" id="ARBA00023125"/>
    </source>
</evidence>
<dbReference type="Gene3D" id="4.10.280.10">
    <property type="entry name" value="Helix-loop-helix DNA-binding domain"/>
    <property type="match status" value="1"/>
</dbReference>
<comment type="caution">
    <text evidence="9">The sequence shown here is derived from an EMBL/GenBank/DDBJ whole genome shotgun (WGS) entry which is preliminary data.</text>
</comment>
<organism evidence="9 10">
    <name type="scientific">Cinnamomum micranthum f. kanehirae</name>
    <dbReference type="NCBI Taxonomy" id="337451"/>
    <lineage>
        <taxon>Eukaryota</taxon>
        <taxon>Viridiplantae</taxon>
        <taxon>Streptophyta</taxon>
        <taxon>Embryophyta</taxon>
        <taxon>Tracheophyta</taxon>
        <taxon>Spermatophyta</taxon>
        <taxon>Magnoliopsida</taxon>
        <taxon>Magnoliidae</taxon>
        <taxon>Laurales</taxon>
        <taxon>Lauraceae</taxon>
        <taxon>Cinnamomum</taxon>
    </lineage>
</organism>
<dbReference type="CDD" id="cd11443">
    <property type="entry name" value="bHLH_AtAMS_like"/>
    <property type="match status" value="1"/>
</dbReference>
<dbReference type="EMBL" id="QPKB01000001">
    <property type="protein sequence ID" value="RWR73135.1"/>
    <property type="molecule type" value="Genomic_DNA"/>
</dbReference>
<dbReference type="Pfam" id="PF00010">
    <property type="entry name" value="HLH"/>
    <property type="match status" value="1"/>
</dbReference>
<feature type="compositionally biased region" description="Low complexity" evidence="7">
    <location>
        <begin position="411"/>
        <end position="432"/>
    </location>
</feature>
<dbReference type="InterPro" id="IPR054502">
    <property type="entry name" value="bHLH-TF_ACT-like_plant"/>
</dbReference>
<dbReference type="OrthoDB" id="10304557at2759"/>
<evidence type="ECO:0000256" key="6">
    <source>
        <dbReference type="ARBA" id="ARBA00023242"/>
    </source>
</evidence>
<evidence type="ECO:0000256" key="3">
    <source>
        <dbReference type="ARBA" id="ARBA00023015"/>
    </source>
</evidence>
<dbReference type="InterPro" id="IPR011598">
    <property type="entry name" value="bHLH_dom"/>
</dbReference>
<feature type="region of interest" description="Disordered" evidence="7">
    <location>
        <begin position="410"/>
        <end position="432"/>
    </location>
</feature>
<keyword evidence="3" id="KW-0805">Transcription regulation</keyword>
<dbReference type="AlphaFoldDB" id="A0A3S3NQB7"/>
<dbReference type="CDD" id="cd04873">
    <property type="entry name" value="ACT_UUR-ACR-like"/>
    <property type="match status" value="1"/>
</dbReference>
<protein>
    <submittedName>
        <fullName evidence="9">Transcription factor ICE1</fullName>
    </submittedName>
</protein>
<dbReference type="GO" id="GO:0043565">
    <property type="term" value="F:sequence-specific DNA binding"/>
    <property type="evidence" value="ECO:0007669"/>
    <property type="project" value="TreeGrafter"/>
</dbReference>
<evidence type="ECO:0000259" key="8">
    <source>
        <dbReference type="PROSITE" id="PS50888"/>
    </source>
</evidence>
<dbReference type="GO" id="GO:0003700">
    <property type="term" value="F:DNA-binding transcription factor activity"/>
    <property type="evidence" value="ECO:0007669"/>
    <property type="project" value="TreeGrafter"/>
</dbReference>
<comment type="subcellular location">
    <subcellularLocation>
        <location evidence="1">Nucleus</location>
    </subcellularLocation>
</comment>
<dbReference type="InterPro" id="IPR036638">
    <property type="entry name" value="HLH_DNA-bd_sf"/>
</dbReference>
<evidence type="ECO:0000313" key="10">
    <source>
        <dbReference type="Proteomes" id="UP000283530"/>
    </source>
</evidence>
<evidence type="ECO:0000256" key="5">
    <source>
        <dbReference type="ARBA" id="ARBA00023163"/>
    </source>
</evidence>
<dbReference type="PROSITE" id="PS50888">
    <property type="entry name" value="BHLH"/>
    <property type="match status" value="1"/>
</dbReference>
<accession>A0A3S3NQB7</accession>
<dbReference type="Pfam" id="PF22754">
    <property type="entry name" value="bHLH-TF_ACT-like_plant"/>
    <property type="match status" value="1"/>
</dbReference>
<dbReference type="SMART" id="SM00353">
    <property type="entry name" value="HLH"/>
    <property type="match status" value="1"/>
</dbReference>
<proteinExistence type="predicted"/>
<evidence type="ECO:0000256" key="7">
    <source>
        <dbReference type="SAM" id="MobiDB-lite"/>
    </source>
</evidence>
<reference evidence="9 10" key="1">
    <citation type="journal article" date="2019" name="Nat. Plants">
        <title>Stout camphor tree genome fills gaps in understanding of flowering plant genome evolution.</title>
        <authorList>
            <person name="Chaw S.M."/>
            <person name="Liu Y.C."/>
            <person name="Wu Y.W."/>
            <person name="Wang H.Y."/>
            <person name="Lin C.I."/>
            <person name="Wu C.S."/>
            <person name="Ke H.M."/>
            <person name="Chang L.Y."/>
            <person name="Hsu C.Y."/>
            <person name="Yang H.T."/>
            <person name="Sudianto E."/>
            <person name="Hsu M.H."/>
            <person name="Wu K.P."/>
            <person name="Wang L.N."/>
            <person name="Leebens-Mack J.H."/>
            <person name="Tsai I.J."/>
        </authorList>
    </citation>
    <scope>NUCLEOTIDE SEQUENCE [LARGE SCALE GENOMIC DNA]</scope>
    <source>
        <strain evidence="10">cv. Chaw 1501</strain>
        <tissue evidence="9">Young leaves</tissue>
    </source>
</reference>
<dbReference type="SUPFAM" id="SSF47459">
    <property type="entry name" value="HLH, helix-loop-helix DNA-binding domain"/>
    <property type="match status" value="1"/>
</dbReference>
<dbReference type="Proteomes" id="UP000283530">
    <property type="component" value="Unassembled WGS sequence"/>
</dbReference>
<keyword evidence="6" id="KW-0539">Nucleus</keyword>
<evidence type="ECO:0000313" key="9">
    <source>
        <dbReference type="EMBL" id="RWR73135.1"/>
    </source>
</evidence>
<feature type="domain" description="BHLH" evidence="8">
    <location>
        <begin position="350"/>
        <end position="399"/>
    </location>
</feature>
<dbReference type="InterPro" id="IPR051358">
    <property type="entry name" value="TF_AMS/ICE1/BHLH6-like"/>
</dbReference>
<dbReference type="GO" id="GO:0005634">
    <property type="term" value="C:nucleus"/>
    <property type="evidence" value="ECO:0007669"/>
    <property type="project" value="UniProtKB-SubCell"/>
</dbReference>
<keyword evidence="4" id="KW-0238">DNA-binding</keyword>
<evidence type="ECO:0000256" key="1">
    <source>
        <dbReference type="ARBA" id="ARBA00004123"/>
    </source>
</evidence>
<dbReference type="PANTHER" id="PTHR31945:SF129">
    <property type="entry name" value="TRANSCRIPTION FACTOR SCREAM2"/>
    <property type="match status" value="1"/>
</dbReference>
<keyword evidence="2" id="KW-0217">Developmental protein</keyword>
<name>A0A3S3NQB7_9MAGN</name>
<sequence length="545" mass="59848">MLSNVNAGAWMGEGEEEGGGGASWSRTSQKQDCLGLYSFKSLLEEGEAQDWYINTNSNPSQNGFQTIQNHQEIKDIAFPSDPNQENVLFQHMDSSSSCSPSPVFNFDPSQPFFPPKNCLHSSSTSLLGAFSNNAFEGGFDLSGDSAGFLAGPSSNSSVLLNRGCGVLPVLGDLGSNCQMGALDFNSETHFPNTRLLPLSENAGFDSQGFWGFDGSAAGSAPLFQNRPKTLRPLEILPPVGAQPTLFQKRAALRHNTGENGRNSGLYCSVARGNLIRRERSSSSMERRDWDEDEEKKMIMIDEENDLDDASMNYDSDDARTGSAKVEEENVKSLNADRSITGVDQKGKRKGLPAKNLMAERRRRKKLNDRLYMLRSVVPKISKMDRASILGDAVEYLKELLERINNLHNELESSPSSTSLSASTSFHPLTPTPLTLPSRVKEELCPSSLPSPNGQPARVEVRVREGRAVNIHMFCARRPGLLLSTIRALDRLGLDIQQAVISCFNGFALDVFRAEQCKEGADVLPEEIKAELLHSAGFHETMLLDH</sequence>
<dbReference type="PANTHER" id="PTHR31945">
    <property type="entry name" value="TRANSCRIPTION FACTOR SCREAM2-RELATED"/>
    <property type="match status" value="1"/>
</dbReference>